<dbReference type="EMBL" id="PHEX01000015">
    <property type="protein sequence ID" value="PKQ28474.1"/>
    <property type="molecule type" value="Genomic_DNA"/>
</dbReference>
<dbReference type="Gene3D" id="1.10.490.70">
    <property type="entry name" value="Histidine kinase N-terminal domain"/>
    <property type="match status" value="1"/>
</dbReference>
<dbReference type="Pfam" id="PF14361">
    <property type="entry name" value="RsbRD_N"/>
    <property type="match status" value="1"/>
</dbReference>
<organism evidence="2 3">
    <name type="scientific">Candidatus Anoxymicrobium japonicum</name>
    <dbReference type="NCBI Taxonomy" id="2013648"/>
    <lineage>
        <taxon>Bacteria</taxon>
        <taxon>Bacillati</taxon>
        <taxon>Actinomycetota</taxon>
        <taxon>Candidatus Geothermincolia</taxon>
        <taxon>Candidatus Geothermincolales</taxon>
        <taxon>Candidatus Anoxymicrobiaceae</taxon>
        <taxon>Candidatus Anoxymicrobium</taxon>
    </lineage>
</organism>
<accession>A0A2N3G7B8</accession>
<feature type="domain" description="RsbT co-antagonist protein RsbRD N-terminal" evidence="1">
    <location>
        <begin position="23"/>
        <end position="157"/>
    </location>
</feature>
<evidence type="ECO:0000313" key="3">
    <source>
        <dbReference type="Proteomes" id="UP000233654"/>
    </source>
</evidence>
<name>A0A2N3G7B8_9ACTN</name>
<gene>
    <name evidence="2" type="ORF">CVT63_02585</name>
</gene>
<sequence>MGERIAMIVASKLVKIIEKNASTIAERWVDDVSTLPYTRSYWNIPREELQERAESVCSRMGYFLGKRLPREKLASFYKRLGQVRREQGVAVEEVIMALMVLKRHIWLFILQEGFLTINLELYQALELNNRVVLYFDRAIYYVAQSYSAEDDREEGMQLGE</sequence>
<proteinExistence type="predicted"/>
<evidence type="ECO:0000313" key="2">
    <source>
        <dbReference type="EMBL" id="PKQ28474.1"/>
    </source>
</evidence>
<dbReference type="Proteomes" id="UP000233654">
    <property type="component" value="Unassembled WGS sequence"/>
</dbReference>
<reference evidence="2 3" key="1">
    <citation type="journal article" date="2017" name="ISME J.">
        <title>Potential for microbial H2 and metal transformations associated with novel bacteria and archaea in deep terrestrial subsurface sediments.</title>
        <authorList>
            <person name="Hernsdorf A.W."/>
            <person name="Amano Y."/>
            <person name="Miyakawa K."/>
            <person name="Ise K."/>
            <person name="Suzuki Y."/>
            <person name="Anantharaman K."/>
            <person name="Probst A."/>
            <person name="Burstein D."/>
            <person name="Thomas B.C."/>
            <person name="Banfield J.F."/>
        </authorList>
    </citation>
    <scope>NUCLEOTIDE SEQUENCE [LARGE SCALE GENOMIC DNA]</scope>
    <source>
        <strain evidence="2">HGW-Actinobacteria-3</strain>
    </source>
</reference>
<evidence type="ECO:0000259" key="1">
    <source>
        <dbReference type="Pfam" id="PF14361"/>
    </source>
</evidence>
<protein>
    <recommendedName>
        <fullName evidence="1">RsbT co-antagonist protein RsbRD N-terminal domain-containing protein</fullName>
    </recommendedName>
</protein>
<comment type="caution">
    <text evidence="2">The sequence shown here is derived from an EMBL/GenBank/DDBJ whole genome shotgun (WGS) entry which is preliminary data.</text>
</comment>
<dbReference type="AlphaFoldDB" id="A0A2N3G7B8"/>
<dbReference type="InterPro" id="IPR025751">
    <property type="entry name" value="RsbRD_N_dom"/>
</dbReference>